<evidence type="ECO:0000256" key="2">
    <source>
        <dbReference type="ARBA" id="ARBA00022491"/>
    </source>
</evidence>
<gene>
    <name evidence="9" type="primary">LOC105043538</name>
</gene>
<keyword evidence="5 6" id="KW-0539">Nucleus</keyword>
<comment type="subcellular location">
    <subcellularLocation>
        <location evidence="1 6">Nucleus</location>
    </subcellularLocation>
</comment>
<dbReference type="KEGG" id="egu:105043538"/>
<evidence type="ECO:0000313" key="8">
    <source>
        <dbReference type="Proteomes" id="UP000504607"/>
    </source>
</evidence>
<dbReference type="InParanoid" id="A0A6I9R2L1"/>
<dbReference type="NCBIfam" id="TIGR01568">
    <property type="entry name" value="A_thal_3678"/>
    <property type="match status" value="1"/>
</dbReference>
<keyword evidence="3 6" id="KW-0805">Transcription regulation</keyword>
<dbReference type="RefSeq" id="XP_010919418.1">
    <property type="nucleotide sequence ID" value="XM_010921116.3"/>
</dbReference>
<keyword evidence="2 6" id="KW-0678">Repressor</keyword>
<dbReference type="InterPro" id="IPR038933">
    <property type="entry name" value="Ovate"/>
</dbReference>
<dbReference type="PANTHER" id="PTHR33057:SF218">
    <property type="entry name" value="TRANSCRIPTION REPRESSOR"/>
    <property type="match status" value="1"/>
</dbReference>
<feature type="domain" description="OVATE" evidence="7">
    <location>
        <begin position="165"/>
        <end position="224"/>
    </location>
</feature>
<dbReference type="OrthoDB" id="767084at2759"/>
<dbReference type="GeneID" id="105043538"/>
<dbReference type="GO" id="GO:0045892">
    <property type="term" value="P:negative regulation of DNA-templated transcription"/>
    <property type="evidence" value="ECO:0007669"/>
    <property type="project" value="UniProtKB-UniRule"/>
</dbReference>
<dbReference type="AlphaFoldDB" id="A0A6I9R2L1"/>
<evidence type="ECO:0000256" key="5">
    <source>
        <dbReference type="ARBA" id="ARBA00023242"/>
    </source>
</evidence>
<organism evidence="8 9">
    <name type="scientific">Elaeis guineensis var. tenera</name>
    <name type="common">Oil palm</name>
    <dbReference type="NCBI Taxonomy" id="51953"/>
    <lineage>
        <taxon>Eukaryota</taxon>
        <taxon>Viridiplantae</taxon>
        <taxon>Streptophyta</taxon>
        <taxon>Embryophyta</taxon>
        <taxon>Tracheophyta</taxon>
        <taxon>Spermatophyta</taxon>
        <taxon>Magnoliopsida</taxon>
        <taxon>Liliopsida</taxon>
        <taxon>Arecaceae</taxon>
        <taxon>Arecoideae</taxon>
        <taxon>Cocoseae</taxon>
        <taxon>Elaeidinae</taxon>
        <taxon>Elaeis</taxon>
    </lineage>
</organism>
<dbReference type="GO" id="GO:0005634">
    <property type="term" value="C:nucleus"/>
    <property type="evidence" value="ECO:0007669"/>
    <property type="project" value="UniProtKB-SubCell"/>
</dbReference>
<evidence type="ECO:0000256" key="4">
    <source>
        <dbReference type="ARBA" id="ARBA00023163"/>
    </source>
</evidence>
<dbReference type="PANTHER" id="PTHR33057">
    <property type="entry name" value="TRANSCRIPTION REPRESSOR OFP7-RELATED"/>
    <property type="match status" value="1"/>
</dbReference>
<dbReference type="PROSITE" id="PS51754">
    <property type="entry name" value="OVATE"/>
    <property type="match status" value="1"/>
</dbReference>
<sequence>MGKLKVKSSFKSLQEAIASLKPIGPLCIQEAKTQSFGEVDLYSSFNYVYYTPSTSSASSSLGLSKLLPPQPRLEEDFLSSAPTTSTMSSFTLSAEPHEEYPNDLPKGPISSARFFFSPRTTKSIMEEAKAETDVLKISPFGDPWPEIGAMAGVEKASFHEESVALAMASDDPYHDFRASMEEMVEAYQLREWPSLQELLHCYLRLNEKKNHKIIVMAFVDLLMHLVSQDKQGFSACCPCLPEHD</sequence>
<accession>A0A6I9R2L1</accession>
<comment type="function">
    <text evidence="6">Transcriptional repressor that regulates multiple aspects of plant growth and development.</text>
</comment>
<reference evidence="9" key="1">
    <citation type="submission" date="2025-08" db="UniProtKB">
        <authorList>
            <consortium name="RefSeq"/>
        </authorList>
    </citation>
    <scope>IDENTIFICATION</scope>
</reference>
<protein>
    <recommendedName>
        <fullName evidence="6">Transcription repressor</fullName>
    </recommendedName>
    <alternativeName>
        <fullName evidence="6">Ovate family protein</fullName>
    </alternativeName>
</protein>
<keyword evidence="4 6" id="KW-0804">Transcription</keyword>
<name>A0A6I9R2L1_ELAGV</name>
<evidence type="ECO:0000259" key="7">
    <source>
        <dbReference type="PROSITE" id="PS51754"/>
    </source>
</evidence>
<keyword evidence="8" id="KW-1185">Reference proteome</keyword>
<evidence type="ECO:0000256" key="6">
    <source>
        <dbReference type="RuleBase" id="RU367028"/>
    </source>
</evidence>
<proteinExistence type="predicted"/>
<evidence type="ECO:0000256" key="1">
    <source>
        <dbReference type="ARBA" id="ARBA00004123"/>
    </source>
</evidence>
<dbReference type="Proteomes" id="UP000504607">
    <property type="component" value="Chromosome 4"/>
</dbReference>
<dbReference type="InterPro" id="IPR006458">
    <property type="entry name" value="Ovate_C"/>
</dbReference>
<evidence type="ECO:0000256" key="3">
    <source>
        <dbReference type="ARBA" id="ARBA00023015"/>
    </source>
</evidence>
<dbReference type="Pfam" id="PF04844">
    <property type="entry name" value="Ovate"/>
    <property type="match status" value="1"/>
</dbReference>
<evidence type="ECO:0000313" key="9">
    <source>
        <dbReference type="RefSeq" id="XP_010919418.1"/>
    </source>
</evidence>